<name>A0A9P5REV1_9FUNG</name>
<evidence type="ECO:0000313" key="2">
    <source>
        <dbReference type="EMBL" id="KAF9128523.1"/>
    </source>
</evidence>
<reference evidence="2" key="1">
    <citation type="journal article" date="2020" name="Fungal Divers.">
        <title>Resolving the Mortierellaceae phylogeny through synthesis of multi-gene phylogenetics and phylogenomics.</title>
        <authorList>
            <person name="Vandepol N."/>
            <person name="Liber J."/>
            <person name="Desiro A."/>
            <person name="Na H."/>
            <person name="Kennedy M."/>
            <person name="Barry K."/>
            <person name="Grigoriev I.V."/>
            <person name="Miller A.N."/>
            <person name="O'Donnell K."/>
            <person name="Stajich J.E."/>
            <person name="Bonito G."/>
        </authorList>
    </citation>
    <scope>NUCLEOTIDE SEQUENCE</scope>
    <source>
        <strain evidence="2">NRRL 6426</strain>
    </source>
</reference>
<evidence type="ECO:0000313" key="3">
    <source>
        <dbReference type="Proteomes" id="UP000748756"/>
    </source>
</evidence>
<feature type="compositionally biased region" description="Low complexity" evidence="1">
    <location>
        <begin position="19"/>
        <end position="45"/>
    </location>
</feature>
<keyword evidence="3" id="KW-1185">Reference proteome</keyword>
<dbReference type="Proteomes" id="UP000748756">
    <property type="component" value="Unassembled WGS sequence"/>
</dbReference>
<organism evidence="2 3">
    <name type="scientific">Linnemannia schmuckeri</name>
    <dbReference type="NCBI Taxonomy" id="64567"/>
    <lineage>
        <taxon>Eukaryota</taxon>
        <taxon>Fungi</taxon>
        <taxon>Fungi incertae sedis</taxon>
        <taxon>Mucoromycota</taxon>
        <taxon>Mortierellomycotina</taxon>
        <taxon>Mortierellomycetes</taxon>
        <taxon>Mortierellales</taxon>
        <taxon>Mortierellaceae</taxon>
        <taxon>Linnemannia</taxon>
    </lineage>
</organism>
<dbReference type="AlphaFoldDB" id="A0A9P5REV1"/>
<gene>
    <name evidence="2" type="ORF">BG015_004328</name>
</gene>
<comment type="caution">
    <text evidence="2">The sequence shown here is derived from an EMBL/GenBank/DDBJ whole genome shotgun (WGS) entry which is preliminary data.</text>
</comment>
<proteinExistence type="predicted"/>
<evidence type="ECO:0000256" key="1">
    <source>
        <dbReference type="SAM" id="MobiDB-lite"/>
    </source>
</evidence>
<accession>A0A9P5REV1</accession>
<feature type="region of interest" description="Disordered" evidence="1">
    <location>
        <begin position="1"/>
        <end position="72"/>
    </location>
</feature>
<feature type="non-terminal residue" evidence="2">
    <location>
        <position position="1"/>
    </location>
</feature>
<dbReference type="EMBL" id="JAAAUQ010002054">
    <property type="protein sequence ID" value="KAF9128523.1"/>
    <property type="molecule type" value="Genomic_DNA"/>
</dbReference>
<sequence length="72" mass="7328">FVSGSTVPPGVAIIPPPSGQAAAARSHSATVSTSSSSGIVAPSGAQRPRKSKWDTTQPTADDHSSKRSRFLP</sequence>
<protein>
    <submittedName>
        <fullName evidence="2">Uncharacterized protein</fullName>
    </submittedName>
</protein>